<feature type="domain" description="PNPLA" evidence="3">
    <location>
        <begin position="5"/>
        <end position="190"/>
    </location>
</feature>
<evidence type="ECO:0000313" key="4">
    <source>
        <dbReference type="EMBL" id="MBB5081766.1"/>
    </source>
</evidence>
<sequence length="325" mass="33036">MKIGLILGGGGEVGIARELGVLAAIKADTGFGATDCAVVVGTSAGAYVGALTSHGADLDQLMAAATTGMGLSPTPVDPGRGSSVIPDDIAALLVSFPGTVKERAVAIGKLALTAPTALDRAQFVGLAGATLGVDTWPEVDFRPTSVNAETGATVLWSRRSGAGLVPAVASSFAIPGFFPPVEINGGHYIDVPRAAGLGQDDGHRAAARVRELLGGQGREFSASRSASRCAAARWPISPEIGRSSRFSAEKLRSVSNSTPAADSTRAPALTAWSQAARSNADFPTPGSPDSSSDPPDSIAPATNDRSRASSSSRPSRRTDHHLLTC</sequence>
<organism evidence="4 5">
    <name type="scientific">Nonomuraea endophytica</name>
    <dbReference type="NCBI Taxonomy" id="714136"/>
    <lineage>
        <taxon>Bacteria</taxon>
        <taxon>Bacillati</taxon>
        <taxon>Actinomycetota</taxon>
        <taxon>Actinomycetes</taxon>
        <taxon>Streptosporangiales</taxon>
        <taxon>Streptosporangiaceae</taxon>
        <taxon>Nonomuraea</taxon>
    </lineage>
</organism>
<dbReference type="InterPro" id="IPR016035">
    <property type="entry name" value="Acyl_Trfase/lysoPLipase"/>
</dbReference>
<proteinExistence type="predicted"/>
<name>A0A7W8A8V1_9ACTN</name>
<evidence type="ECO:0000313" key="5">
    <source>
        <dbReference type="Proteomes" id="UP000568380"/>
    </source>
</evidence>
<evidence type="ECO:0000256" key="1">
    <source>
        <dbReference type="ARBA" id="ARBA00023098"/>
    </source>
</evidence>
<protein>
    <submittedName>
        <fullName evidence="4">NTE family protein</fullName>
    </submittedName>
</protein>
<dbReference type="EMBL" id="JACHIN010000011">
    <property type="protein sequence ID" value="MBB5081766.1"/>
    <property type="molecule type" value="Genomic_DNA"/>
</dbReference>
<feature type="region of interest" description="Disordered" evidence="2">
    <location>
        <begin position="255"/>
        <end position="325"/>
    </location>
</feature>
<evidence type="ECO:0000256" key="2">
    <source>
        <dbReference type="SAM" id="MobiDB-lite"/>
    </source>
</evidence>
<dbReference type="SUPFAM" id="SSF52151">
    <property type="entry name" value="FabD/lysophospholipase-like"/>
    <property type="match status" value="1"/>
</dbReference>
<dbReference type="Pfam" id="PF01734">
    <property type="entry name" value="Patatin"/>
    <property type="match status" value="1"/>
</dbReference>
<accession>A0A7W8A8V1</accession>
<evidence type="ECO:0000259" key="3">
    <source>
        <dbReference type="Pfam" id="PF01734"/>
    </source>
</evidence>
<dbReference type="InterPro" id="IPR002641">
    <property type="entry name" value="PNPLA_dom"/>
</dbReference>
<feature type="compositionally biased region" description="Basic and acidic residues" evidence="2">
    <location>
        <begin position="316"/>
        <end position="325"/>
    </location>
</feature>
<dbReference type="Gene3D" id="3.40.1090.10">
    <property type="entry name" value="Cytosolic phospholipase A2 catalytic domain"/>
    <property type="match status" value="2"/>
</dbReference>
<keyword evidence="1" id="KW-0443">Lipid metabolism</keyword>
<dbReference type="Proteomes" id="UP000568380">
    <property type="component" value="Unassembled WGS sequence"/>
</dbReference>
<comment type="caution">
    <text evidence="4">The sequence shown here is derived from an EMBL/GenBank/DDBJ whole genome shotgun (WGS) entry which is preliminary data.</text>
</comment>
<dbReference type="GO" id="GO:0006629">
    <property type="term" value="P:lipid metabolic process"/>
    <property type="evidence" value="ECO:0007669"/>
    <property type="project" value="UniProtKB-KW"/>
</dbReference>
<gene>
    <name evidence="4" type="ORF">HNR40_007261</name>
</gene>
<keyword evidence="5" id="KW-1185">Reference proteome</keyword>
<reference evidence="4 5" key="1">
    <citation type="submission" date="2020-08" db="EMBL/GenBank/DDBJ databases">
        <title>Genomic Encyclopedia of Type Strains, Phase IV (KMG-IV): sequencing the most valuable type-strain genomes for metagenomic binning, comparative biology and taxonomic classification.</title>
        <authorList>
            <person name="Goeker M."/>
        </authorList>
    </citation>
    <scope>NUCLEOTIDE SEQUENCE [LARGE SCALE GENOMIC DNA]</scope>
    <source>
        <strain evidence="4 5">DSM 45385</strain>
    </source>
</reference>
<dbReference type="AlphaFoldDB" id="A0A7W8A8V1"/>
<feature type="compositionally biased region" description="Low complexity" evidence="2">
    <location>
        <begin position="287"/>
        <end position="296"/>
    </location>
</feature>